<dbReference type="Gene3D" id="3.40.50.20">
    <property type="match status" value="1"/>
</dbReference>
<evidence type="ECO:0000313" key="4">
    <source>
        <dbReference type="Proteomes" id="UP000199159"/>
    </source>
</evidence>
<dbReference type="PROSITE" id="PS50975">
    <property type="entry name" value="ATP_GRASP"/>
    <property type="match status" value="1"/>
</dbReference>
<evidence type="ECO:0000256" key="1">
    <source>
        <dbReference type="PROSITE-ProRule" id="PRU00409"/>
    </source>
</evidence>
<dbReference type="Pfam" id="PF21360">
    <property type="entry name" value="PylC-like_N"/>
    <property type="match status" value="1"/>
</dbReference>
<dbReference type="Gene3D" id="3.30.470.20">
    <property type="entry name" value="ATP-grasp fold, B domain"/>
    <property type="match status" value="1"/>
</dbReference>
<dbReference type="OrthoDB" id="9803907at2"/>
<proteinExistence type="predicted"/>
<dbReference type="SUPFAM" id="SSF56059">
    <property type="entry name" value="Glutathione synthetase ATP-binding domain-like"/>
    <property type="match status" value="1"/>
</dbReference>
<dbReference type="STRING" id="930152.SAMN05216565_109132"/>
<dbReference type="InterPro" id="IPR003806">
    <property type="entry name" value="ATP-grasp_PylC-type"/>
</dbReference>
<sequence>MNEINILILSAGRRVELVQCFQKAAKKLGLKSNIVAGDCSDTAPALYFADRTYKLPRIIIERNYIDAIIDACNQENISLIVPTIDTDLLLLAENKSIIEEKTNAKVLISNYEVVEVCRDKINTQKFLEENSFGIPKMYTDEEIENGDLQFPLFIKPKSGSSSINTFKVNNISELNIYKDIVKDPIIQDFMEGEEFTVDVFLDFDSNIISIVPRLRIATRSGEISKGKIIRDREIIDDVTKLMKVFKPIGHITVQLMKTNKGIEYIEINPRFGGGAPMSIMSGADSCENLFRLLMGEKLEYNENYKDNLTFLRFDSSICLDENRELMK</sequence>
<organism evidence="3 4">
    <name type="scientific">Litchfieldia salsa</name>
    <dbReference type="NCBI Taxonomy" id="930152"/>
    <lineage>
        <taxon>Bacteria</taxon>
        <taxon>Bacillati</taxon>
        <taxon>Bacillota</taxon>
        <taxon>Bacilli</taxon>
        <taxon>Bacillales</taxon>
        <taxon>Bacillaceae</taxon>
        <taxon>Litchfieldia</taxon>
    </lineage>
</organism>
<protein>
    <submittedName>
        <fullName evidence="3">Carbamoyl-phosphate synthase large subunit</fullName>
    </submittedName>
</protein>
<feature type="domain" description="ATP-grasp" evidence="2">
    <location>
        <begin position="124"/>
        <end position="294"/>
    </location>
</feature>
<evidence type="ECO:0000259" key="2">
    <source>
        <dbReference type="PROSITE" id="PS50975"/>
    </source>
</evidence>
<dbReference type="GO" id="GO:0005524">
    <property type="term" value="F:ATP binding"/>
    <property type="evidence" value="ECO:0007669"/>
    <property type="project" value="UniProtKB-UniRule"/>
</dbReference>
<dbReference type="RefSeq" id="WP_090856835.1">
    <property type="nucleotide sequence ID" value="NZ_FNJU01000009.1"/>
</dbReference>
<dbReference type="GO" id="GO:0046872">
    <property type="term" value="F:metal ion binding"/>
    <property type="evidence" value="ECO:0007669"/>
    <property type="project" value="InterPro"/>
</dbReference>
<dbReference type="InterPro" id="IPR048764">
    <property type="entry name" value="PylC_N"/>
</dbReference>
<keyword evidence="4" id="KW-1185">Reference proteome</keyword>
<keyword evidence="1" id="KW-0067">ATP-binding</keyword>
<accession>A0A1H0W6J0</accession>
<keyword evidence="1" id="KW-0547">Nucleotide-binding</keyword>
<reference evidence="4" key="1">
    <citation type="submission" date="2016-10" db="EMBL/GenBank/DDBJ databases">
        <authorList>
            <person name="Varghese N."/>
            <person name="Submissions S."/>
        </authorList>
    </citation>
    <scope>NUCLEOTIDE SEQUENCE [LARGE SCALE GENOMIC DNA]</scope>
    <source>
        <strain evidence="4">IBRC-M10078</strain>
    </source>
</reference>
<dbReference type="Gene3D" id="3.30.1490.20">
    <property type="entry name" value="ATP-grasp fold, A domain"/>
    <property type="match status" value="1"/>
</dbReference>
<dbReference type="AlphaFoldDB" id="A0A1H0W6J0"/>
<dbReference type="Pfam" id="PF02655">
    <property type="entry name" value="ATP-grasp_3"/>
    <property type="match status" value="1"/>
</dbReference>
<evidence type="ECO:0000313" key="3">
    <source>
        <dbReference type="EMBL" id="SDP86392.1"/>
    </source>
</evidence>
<dbReference type="InterPro" id="IPR011761">
    <property type="entry name" value="ATP-grasp"/>
</dbReference>
<dbReference type="InterPro" id="IPR013815">
    <property type="entry name" value="ATP_grasp_subdomain_1"/>
</dbReference>
<name>A0A1H0W6J0_9BACI</name>
<dbReference type="EMBL" id="FNJU01000009">
    <property type="protein sequence ID" value="SDP86392.1"/>
    <property type="molecule type" value="Genomic_DNA"/>
</dbReference>
<gene>
    <name evidence="3" type="ORF">SAMN05216565_109132</name>
</gene>
<dbReference type="Proteomes" id="UP000199159">
    <property type="component" value="Unassembled WGS sequence"/>
</dbReference>